<evidence type="ECO:0000259" key="1">
    <source>
        <dbReference type="Pfam" id="PF13472"/>
    </source>
</evidence>
<keyword evidence="3" id="KW-1185">Reference proteome</keyword>
<dbReference type="InterPro" id="IPR036514">
    <property type="entry name" value="SGNH_hydro_sf"/>
</dbReference>
<feature type="domain" description="SGNH hydrolase-type esterase" evidence="1">
    <location>
        <begin position="64"/>
        <end position="238"/>
    </location>
</feature>
<name>A0ABT9NEE9_9ACTO</name>
<accession>A0ABT9NEE9</accession>
<gene>
    <name evidence="2" type="ORF">J2S70_000172</name>
</gene>
<dbReference type="RefSeq" id="WP_307681863.1">
    <property type="nucleotide sequence ID" value="NZ_JAUSQX010000001.1"/>
</dbReference>
<sequence>MGIPQALGAAAAGVASATLVHQTGTARRQNSPFRRYWERHLIATVRELDLRSRNGDQLPLIYVALGDSAAQGLGAKMIVEGYVPIVAKALADVTGRDVALLNLSLSGGTVQSVLGTQISQLSGLRIAGEPIVPDVVTLDIGSNDVGQTWVSADSFERDYRSIAQLLPSGSFVLNIPSFGILPAEARAAAFSQIIESQVRAHGHHLVDIRTTSKNMPLSTYMFKYHAADMFHPNSRWYEVWAQKFVDKISAVHNCEPIEVAHLDPWSGPISHEYLNG</sequence>
<proteinExistence type="predicted"/>
<evidence type="ECO:0000313" key="2">
    <source>
        <dbReference type="EMBL" id="MDP9805590.1"/>
    </source>
</evidence>
<dbReference type="Gene3D" id="3.40.50.1110">
    <property type="entry name" value="SGNH hydrolase"/>
    <property type="match status" value="1"/>
</dbReference>
<dbReference type="InterPro" id="IPR013830">
    <property type="entry name" value="SGNH_hydro"/>
</dbReference>
<dbReference type="Pfam" id="PF13472">
    <property type="entry name" value="Lipase_GDSL_2"/>
    <property type="match status" value="1"/>
</dbReference>
<reference evidence="2 3" key="1">
    <citation type="submission" date="2023-07" db="EMBL/GenBank/DDBJ databases">
        <title>Sequencing the genomes of 1000 actinobacteria strains.</title>
        <authorList>
            <person name="Klenk H.-P."/>
        </authorList>
    </citation>
    <scope>NUCLEOTIDE SEQUENCE [LARGE SCALE GENOMIC DNA]</scope>
    <source>
        <strain evidence="2 3">DSM 17163</strain>
    </source>
</reference>
<protein>
    <submittedName>
        <fullName evidence="2">Lysophospholipase L1-like esterase</fullName>
    </submittedName>
</protein>
<evidence type="ECO:0000313" key="3">
    <source>
        <dbReference type="Proteomes" id="UP001243212"/>
    </source>
</evidence>
<dbReference type="Proteomes" id="UP001243212">
    <property type="component" value="Unassembled WGS sequence"/>
</dbReference>
<comment type="caution">
    <text evidence="2">The sequence shown here is derived from an EMBL/GenBank/DDBJ whole genome shotgun (WGS) entry which is preliminary data.</text>
</comment>
<dbReference type="EMBL" id="JAUSQX010000001">
    <property type="protein sequence ID" value="MDP9805590.1"/>
    <property type="molecule type" value="Genomic_DNA"/>
</dbReference>
<dbReference type="SUPFAM" id="SSF52266">
    <property type="entry name" value="SGNH hydrolase"/>
    <property type="match status" value="1"/>
</dbReference>
<organism evidence="2 3">
    <name type="scientific">Trueperella bonasi</name>
    <dbReference type="NCBI Taxonomy" id="312286"/>
    <lineage>
        <taxon>Bacteria</taxon>
        <taxon>Bacillati</taxon>
        <taxon>Actinomycetota</taxon>
        <taxon>Actinomycetes</taxon>
        <taxon>Actinomycetales</taxon>
        <taxon>Actinomycetaceae</taxon>
        <taxon>Trueperella</taxon>
    </lineage>
</organism>